<dbReference type="AlphaFoldDB" id="A0AA39KI86"/>
<reference evidence="1" key="1">
    <citation type="submission" date="2023-06" db="EMBL/GenBank/DDBJ databases">
        <authorList>
            <consortium name="Lawrence Berkeley National Laboratory"/>
            <person name="Ahrendt S."/>
            <person name="Sahu N."/>
            <person name="Indic B."/>
            <person name="Wong-Bajracharya J."/>
            <person name="Merenyi Z."/>
            <person name="Ke H.-M."/>
            <person name="Monk M."/>
            <person name="Kocsube S."/>
            <person name="Drula E."/>
            <person name="Lipzen A."/>
            <person name="Balint B."/>
            <person name="Henrissat B."/>
            <person name="Andreopoulos B."/>
            <person name="Martin F.M."/>
            <person name="Harder C.B."/>
            <person name="Rigling D."/>
            <person name="Ford K.L."/>
            <person name="Foster G.D."/>
            <person name="Pangilinan J."/>
            <person name="Papanicolaou A."/>
            <person name="Barry K."/>
            <person name="LaButti K."/>
            <person name="Viragh M."/>
            <person name="Koriabine M."/>
            <person name="Yan M."/>
            <person name="Riley R."/>
            <person name="Champramary S."/>
            <person name="Plett K.L."/>
            <person name="Tsai I.J."/>
            <person name="Slot J."/>
            <person name="Sipos G."/>
            <person name="Plett J."/>
            <person name="Nagy L.G."/>
            <person name="Grigoriev I.V."/>
        </authorList>
    </citation>
    <scope>NUCLEOTIDE SEQUENCE</scope>
    <source>
        <strain evidence="1">ICMP 16352</strain>
    </source>
</reference>
<dbReference type="Proteomes" id="UP001175227">
    <property type="component" value="Unassembled WGS sequence"/>
</dbReference>
<name>A0AA39KI86_9AGAR</name>
<gene>
    <name evidence="1" type="ORF">IW261DRAFT_1351159</name>
</gene>
<organism evidence="1 2">
    <name type="scientific">Armillaria novae-zelandiae</name>
    <dbReference type="NCBI Taxonomy" id="153914"/>
    <lineage>
        <taxon>Eukaryota</taxon>
        <taxon>Fungi</taxon>
        <taxon>Dikarya</taxon>
        <taxon>Basidiomycota</taxon>
        <taxon>Agaricomycotina</taxon>
        <taxon>Agaricomycetes</taxon>
        <taxon>Agaricomycetidae</taxon>
        <taxon>Agaricales</taxon>
        <taxon>Marasmiineae</taxon>
        <taxon>Physalacriaceae</taxon>
        <taxon>Armillaria</taxon>
    </lineage>
</organism>
<comment type="caution">
    <text evidence="1">The sequence shown here is derived from an EMBL/GenBank/DDBJ whole genome shotgun (WGS) entry which is preliminary data.</text>
</comment>
<proteinExistence type="predicted"/>
<dbReference type="EMBL" id="JAUEPR010000222">
    <property type="protein sequence ID" value="KAK0459448.1"/>
    <property type="molecule type" value="Genomic_DNA"/>
</dbReference>
<protein>
    <submittedName>
        <fullName evidence="1">Uncharacterized protein</fullName>
    </submittedName>
</protein>
<evidence type="ECO:0000313" key="2">
    <source>
        <dbReference type="Proteomes" id="UP001175227"/>
    </source>
</evidence>
<evidence type="ECO:0000313" key="1">
    <source>
        <dbReference type="EMBL" id="KAK0459448.1"/>
    </source>
</evidence>
<sequence length="129" mass="14690">MSTITSVSTDSTNLPASVPWLETNGVNWPIFATRFEIAVVAKDKWGHFTGATSRPSYDIHPITEDQATEIHQWDKDEAVSRFLLSQRVHDGTLYLVRHATTVTEQWVEIVKYYTEKGAYAQTSLRQSFL</sequence>
<accession>A0AA39KI86</accession>
<feature type="non-terminal residue" evidence="1">
    <location>
        <position position="129"/>
    </location>
</feature>
<keyword evidence="2" id="KW-1185">Reference proteome</keyword>